<keyword evidence="5 9" id="KW-0812">Transmembrane</keyword>
<dbReference type="InterPro" id="IPR051449">
    <property type="entry name" value="ABC-2_transporter_component"/>
</dbReference>
<sequence>MIATAARVLTQLRHDPRTIAMILLVPLLLLSLLWWIYEDSPVFAQIGPTLLAIFPVMIMFLVTSITTLRERRSGTLERLMTLPLSKVQLLLGYALAFGTVAVVQAVLASVLMLGPLGLETEGSAALLILVAVLDGLLAVALGLFVSAFARTEFQAVQFMPALILPQLLLCGLLVPRDELPRLLEYLSDVLPLSYAADAMSAIASESTPDLTLEVTVLGGFVIGLLLLGAATLRRRTP</sequence>
<evidence type="ECO:0000256" key="1">
    <source>
        <dbReference type="ARBA" id="ARBA00004651"/>
    </source>
</evidence>
<feature type="domain" description="ABC transmembrane type-2" evidence="10">
    <location>
        <begin position="9"/>
        <end position="235"/>
    </location>
</feature>
<evidence type="ECO:0000256" key="4">
    <source>
        <dbReference type="ARBA" id="ARBA00022475"/>
    </source>
</evidence>
<feature type="transmembrane region" description="Helical" evidence="9">
    <location>
        <begin position="155"/>
        <end position="174"/>
    </location>
</feature>
<dbReference type="EMBL" id="JBHUEE010000003">
    <property type="protein sequence ID" value="MFD1717776.1"/>
    <property type="molecule type" value="Genomic_DNA"/>
</dbReference>
<comment type="subcellular location">
    <subcellularLocation>
        <location evidence="1 9">Cell membrane</location>
        <topology evidence="1 9">Multi-pass membrane protein</topology>
    </subcellularLocation>
</comment>
<proteinExistence type="inferred from homology"/>
<dbReference type="RefSeq" id="WP_388004735.1">
    <property type="nucleotide sequence ID" value="NZ_JBHUEE010000003.1"/>
</dbReference>
<evidence type="ECO:0000256" key="6">
    <source>
        <dbReference type="ARBA" id="ARBA00022989"/>
    </source>
</evidence>
<dbReference type="Proteomes" id="UP001597277">
    <property type="component" value="Unassembled WGS sequence"/>
</dbReference>
<feature type="transmembrane region" description="Helical" evidence="9">
    <location>
        <begin position="89"/>
        <end position="112"/>
    </location>
</feature>
<keyword evidence="12" id="KW-1185">Reference proteome</keyword>
<evidence type="ECO:0000313" key="12">
    <source>
        <dbReference type="Proteomes" id="UP001597277"/>
    </source>
</evidence>
<reference evidence="12" key="1">
    <citation type="journal article" date="2019" name="Int. J. Syst. Evol. Microbiol.">
        <title>The Global Catalogue of Microorganisms (GCM) 10K type strain sequencing project: providing services to taxonomists for standard genome sequencing and annotation.</title>
        <authorList>
            <consortium name="The Broad Institute Genomics Platform"/>
            <consortium name="The Broad Institute Genome Sequencing Center for Infectious Disease"/>
            <person name="Wu L."/>
            <person name="Ma J."/>
        </authorList>
    </citation>
    <scope>NUCLEOTIDE SEQUENCE [LARGE SCALE GENOMIC DNA]</scope>
    <source>
        <strain evidence="12">JCM 17130</strain>
    </source>
</reference>
<evidence type="ECO:0000259" key="10">
    <source>
        <dbReference type="PROSITE" id="PS51012"/>
    </source>
</evidence>
<dbReference type="Pfam" id="PF01061">
    <property type="entry name" value="ABC2_membrane"/>
    <property type="match status" value="1"/>
</dbReference>
<evidence type="ECO:0000256" key="2">
    <source>
        <dbReference type="ARBA" id="ARBA00007783"/>
    </source>
</evidence>
<comment type="similarity">
    <text evidence="2 9">Belongs to the ABC-2 integral membrane protein family.</text>
</comment>
<feature type="transmembrane region" description="Helical" evidence="9">
    <location>
        <begin position="49"/>
        <end position="68"/>
    </location>
</feature>
<accession>A0ABW4L6R0</accession>
<keyword evidence="3 9" id="KW-0813">Transport</keyword>
<evidence type="ECO:0000313" key="11">
    <source>
        <dbReference type="EMBL" id="MFD1717776.1"/>
    </source>
</evidence>
<dbReference type="PANTHER" id="PTHR30294">
    <property type="entry name" value="MEMBRANE COMPONENT OF ABC TRANSPORTER YHHJ-RELATED"/>
    <property type="match status" value="1"/>
</dbReference>
<keyword evidence="6 9" id="KW-1133">Transmembrane helix</keyword>
<dbReference type="InterPro" id="IPR047817">
    <property type="entry name" value="ABC2_TM_bact-type"/>
</dbReference>
<evidence type="ECO:0000256" key="9">
    <source>
        <dbReference type="RuleBase" id="RU361157"/>
    </source>
</evidence>
<keyword evidence="4 9" id="KW-1003">Cell membrane</keyword>
<feature type="transmembrane region" description="Helical" evidence="9">
    <location>
        <begin position="20"/>
        <end position="37"/>
    </location>
</feature>
<feature type="transmembrane region" description="Helical" evidence="9">
    <location>
        <begin position="124"/>
        <end position="148"/>
    </location>
</feature>
<keyword evidence="7 9" id="KW-0472">Membrane</keyword>
<evidence type="ECO:0000256" key="5">
    <source>
        <dbReference type="ARBA" id="ARBA00022692"/>
    </source>
</evidence>
<evidence type="ECO:0000256" key="7">
    <source>
        <dbReference type="ARBA" id="ARBA00023136"/>
    </source>
</evidence>
<dbReference type="InterPro" id="IPR013525">
    <property type="entry name" value="ABC2_TM"/>
</dbReference>
<dbReference type="PANTHER" id="PTHR30294:SF38">
    <property type="entry name" value="TRANSPORT PERMEASE PROTEIN"/>
    <property type="match status" value="1"/>
</dbReference>
<organism evidence="11 12">
    <name type="scientific">Georgenia deserti</name>
    <dbReference type="NCBI Taxonomy" id="2093781"/>
    <lineage>
        <taxon>Bacteria</taxon>
        <taxon>Bacillati</taxon>
        <taxon>Actinomycetota</taxon>
        <taxon>Actinomycetes</taxon>
        <taxon>Micrococcales</taxon>
        <taxon>Bogoriellaceae</taxon>
        <taxon>Georgenia</taxon>
    </lineage>
</organism>
<gene>
    <name evidence="11" type="ORF">ACFSE6_08015</name>
</gene>
<keyword evidence="8" id="KW-0046">Antibiotic resistance</keyword>
<dbReference type="InterPro" id="IPR000412">
    <property type="entry name" value="ABC_2_transport"/>
</dbReference>
<name>A0ABW4L6R0_9MICO</name>
<evidence type="ECO:0000256" key="8">
    <source>
        <dbReference type="ARBA" id="ARBA00023251"/>
    </source>
</evidence>
<dbReference type="PROSITE" id="PS51012">
    <property type="entry name" value="ABC_TM2"/>
    <property type="match status" value="1"/>
</dbReference>
<comment type="caution">
    <text evidence="11">The sequence shown here is derived from an EMBL/GenBank/DDBJ whole genome shotgun (WGS) entry which is preliminary data.</text>
</comment>
<dbReference type="PIRSF" id="PIRSF006648">
    <property type="entry name" value="DrrB"/>
    <property type="match status" value="1"/>
</dbReference>
<feature type="transmembrane region" description="Helical" evidence="9">
    <location>
        <begin position="214"/>
        <end position="232"/>
    </location>
</feature>
<protein>
    <recommendedName>
        <fullName evidence="9">Transport permease protein</fullName>
    </recommendedName>
</protein>
<evidence type="ECO:0000256" key="3">
    <source>
        <dbReference type="ARBA" id="ARBA00022448"/>
    </source>
</evidence>